<evidence type="ECO:0000256" key="12">
    <source>
        <dbReference type="PROSITE-ProRule" id="PRU00108"/>
    </source>
</evidence>
<dbReference type="GO" id="GO:0005634">
    <property type="term" value="C:nucleus"/>
    <property type="evidence" value="ECO:0007669"/>
    <property type="project" value="UniProtKB-SubCell"/>
</dbReference>
<gene>
    <name evidence="16" type="ORF">OLEA9_A005572</name>
</gene>
<dbReference type="FunFam" id="1.10.10.60:FF:000118">
    <property type="entry name" value="WUSCHEL-related homeobox 11"/>
    <property type="match status" value="1"/>
</dbReference>
<evidence type="ECO:0000256" key="4">
    <source>
        <dbReference type="ARBA" id="ARBA00023015"/>
    </source>
</evidence>
<comment type="similarity">
    <text evidence="10">Belongs to the WUS homeobox family.</text>
</comment>
<dbReference type="Pfam" id="PF00046">
    <property type="entry name" value="Homeodomain"/>
    <property type="match status" value="1"/>
</dbReference>
<keyword evidence="3" id="KW-0221">Differentiation</keyword>
<dbReference type="PANTHER" id="PTHR47288:SF1">
    <property type="entry name" value="WUSCHEL-RELATED HOMEOBOX 9"/>
    <property type="match status" value="1"/>
</dbReference>
<proteinExistence type="inferred from homology"/>
<keyword evidence="17" id="KW-1185">Reference proteome</keyword>
<evidence type="ECO:0000256" key="14">
    <source>
        <dbReference type="SAM" id="MobiDB-lite"/>
    </source>
</evidence>
<feature type="DNA-binding region" description="Homeobox" evidence="12">
    <location>
        <begin position="57"/>
        <end position="121"/>
    </location>
</feature>
<evidence type="ECO:0000256" key="7">
    <source>
        <dbReference type="ARBA" id="ARBA00023155"/>
    </source>
</evidence>
<dbReference type="GO" id="GO:0003677">
    <property type="term" value="F:DNA binding"/>
    <property type="evidence" value="ECO:0007669"/>
    <property type="project" value="UniProtKB-UniRule"/>
</dbReference>
<accession>A0A8S0U9R2</accession>
<keyword evidence="8" id="KW-0804">Transcription</keyword>
<dbReference type="AlphaFoldDB" id="A0A8S0U9R2"/>
<dbReference type="InterPro" id="IPR001356">
    <property type="entry name" value="HD"/>
</dbReference>
<comment type="subcellular location">
    <subcellularLocation>
        <location evidence="1 12 13">Nucleus</location>
    </subcellularLocation>
</comment>
<dbReference type="OrthoDB" id="1935198at2759"/>
<dbReference type="Proteomes" id="UP000594638">
    <property type="component" value="Unassembled WGS sequence"/>
</dbReference>
<dbReference type="SMART" id="SM00389">
    <property type="entry name" value="HOX"/>
    <property type="match status" value="1"/>
</dbReference>
<keyword evidence="6 12" id="KW-0238">DNA-binding</keyword>
<dbReference type="CDD" id="cd00086">
    <property type="entry name" value="homeodomain"/>
    <property type="match status" value="1"/>
</dbReference>
<organism evidence="16 17">
    <name type="scientific">Olea europaea subsp. europaea</name>
    <dbReference type="NCBI Taxonomy" id="158383"/>
    <lineage>
        <taxon>Eukaryota</taxon>
        <taxon>Viridiplantae</taxon>
        <taxon>Streptophyta</taxon>
        <taxon>Embryophyta</taxon>
        <taxon>Tracheophyta</taxon>
        <taxon>Spermatophyta</taxon>
        <taxon>Magnoliopsida</taxon>
        <taxon>eudicotyledons</taxon>
        <taxon>Gunneridae</taxon>
        <taxon>Pentapetalae</taxon>
        <taxon>asterids</taxon>
        <taxon>lamiids</taxon>
        <taxon>Lamiales</taxon>
        <taxon>Oleaceae</taxon>
        <taxon>Oleeae</taxon>
        <taxon>Olea</taxon>
    </lineage>
</organism>
<evidence type="ECO:0000256" key="3">
    <source>
        <dbReference type="ARBA" id="ARBA00022782"/>
    </source>
</evidence>
<feature type="region of interest" description="Disordered" evidence="14">
    <location>
        <begin position="44"/>
        <end position="63"/>
    </location>
</feature>
<dbReference type="GO" id="GO:0050793">
    <property type="term" value="P:regulation of developmental process"/>
    <property type="evidence" value="ECO:0007669"/>
    <property type="project" value="InterPro"/>
</dbReference>
<evidence type="ECO:0000313" key="17">
    <source>
        <dbReference type="Proteomes" id="UP000594638"/>
    </source>
</evidence>
<evidence type="ECO:0000256" key="11">
    <source>
        <dbReference type="ARBA" id="ARBA00068485"/>
    </source>
</evidence>
<comment type="caution">
    <text evidence="16">The sequence shown here is derived from an EMBL/GenBank/DDBJ whole genome shotgun (WGS) entry which is preliminary data.</text>
</comment>
<feature type="compositionally biased region" description="Polar residues" evidence="14">
    <location>
        <begin position="124"/>
        <end position="144"/>
    </location>
</feature>
<evidence type="ECO:0000256" key="6">
    <source>
        <dbReference type="ARBA" id="ARBA00023125"/>
    </source>
</evidence>
<evidence type="ECO:0000259" key="15">
    <source>
        <dbReference type="PROSITE" id="PS50071"/>
    </source>
</evidence>
<evidence type="ECO:0000256" key="10">
    <source>
        <dbReference type="ARBA" id="ARBA00024040"/>
    </source>
</evidence>
<evidence type="ECO:0000256" key="2">
    <source>
        <dbReference type="ARBA" id="ARBA00022473"/>
    </source>
</evidence>
<evidence type="ECO:0000256" key="9">
    <source>
        <dbReference type="ARBA" id="ARBA00023242"/>
    </source>
</evidence>
<evidence type="ECO:0000313" key="16">
    <source>
        <dbReference type="EMBL" id="CAA3012509.1"/>
    </source>
</evidence>
<sequence length="364" mass="40280">MGSSNKNWQSTFKSNSCTTTTHHLWLHGINSSIMSTGCQKPTYTSVTGAGGEERTLEPKPRWNPRPEQIQILEAIFNSGMVNPSRDEIKKIRGQLQEYGQVGDANVFYWFQNRKSRSKQKQRQLQNTNTKSQSLRPITTISSTLVKDRFSSSSSSSSDKTSPNSTERAFSVGSTSALNASTSPTSSVNQHFFQAPSDLIADPFFFPVQQGHTAALPQGFCFPNVSDQSNHLLGDFMWMNKGALKKAEYEKIKLQEQLSHVVATSQTFAHTIVPPSFTFPSPINPIQGIGNSVQVPKKSTVFIDDACFEVVVGPFNVRDTFGEGAMLVHSSGLPIVTDEWGMTLHPLQDGGFYYLVRSFTSSPYE</sequence>
<keyword evidence="2" id="KW-0217">Developmental protein</keyword>
<dbReference type="Gene3D" id="1.10.10.60">
    <property type="entry name" value="Homeodomain-like"/>
    <property type="match status" value="1"/>
</dbReference>
<name>A0A8S0U9R2_OLEEU</name>
<keyword evidence="5" id="KW-0287">Flowering</keyword>
<dbReference type="InterPro" id="IPR009057">
    <property type="entry name" value="Homeodomain-like_sf"/>
</dbReference>
<dbReference type="InterPro" id="IPR044557">
    <property type="entry name" value="WOX8/9-like"/>
</dbReference>
<evidence type="ECO:0000256" key="1">
    <source>
        <dbReference type="ARBA" id="ARBA00004123"/>
    </source>
</evidence>
<dbReference type="PROSITE" id="PS50071">
    <property type="entry name" value="HOMEOBOX_2"/>
    <property type="match status" value="1"/>
</dbReference>
<dbReference type="PANTHER" id="PTHR47288">
    <property type="entry name" value="WUSCHEL-RELATED HOMEOBOX 9"/>
    <property type="match status" value="1"/>
</dbReference>
<dbReference type="GO" id="GO:0009908">
    <property type="term" value="P:flower development"/>
    <property type="evidence" value="ECO:0007669"/>
    <property type="project" value="UniProtKB-KW"/>
</dbReference>
<protein>
    <recommendedName>
        <fullName evidence="11">Protein WUSCHEL</fullName>
    </recommendedName>
</protein>
<feature type="domain" description="Homeobox" evidence="15">
    <location>
        <begin position="55"/>
        <end position="120"/>
    </location>
</feature>
<feature type="compositionally biased region" description="Basic and acidic residues" evidence="14">
    <location>
        <begin position="51"/>
        <end position="60"/>
    </location>
</feature>
<dbReference type="GO" id="GO:0003700">
    <property type="term" value="F:DNA-binding transcription factor activity"/>
    <property type="evidence" value="ECO:0007669"/>
    <property type="project" value="InterPro"/>
</dbReference>
<keyword evidence="9 12" id="KW-0539">Nucleus</keyword>
<evidence type="ECO:0000256" key="5">
    <source>
        <dbReference type="ARBA" id="ARBA00023089"/>
    </source>
</evidence>
<evidence type="ECO:0000256" key="13">
    <source>
        <dbReference type="RuleBase" id="RU000682"/>
    </source>
</evidence>
<feature type="compositionally biased region" description="Polar residues" evidence="14">
    <location>
        <begin position="158"/>
        <end position="169"/>
    </location>
</feature>
<dbReference type="EMBL" id="CACTIH010007403">
    <property type="protein sequence ID" value="CAA3012509.1"/>
    <property type="molecule type" value="Genomic_DNA"/>
</dbReference>
<keyword evidence="7 12" id="KW-0371">Homeobox</keyword>
<dbReference type="SUPFAM" id="SSF46689">
    <property type="entry name" value="Homeodomain-like"/>
    <property type="match status" value="1"/>
</dbReference>
<evidence type="ECO:0000256" key="8">
    <source>
        <dbReference type="ARBA" id="ARBA00023163"/>
    </source>
</evidence>
<reference evidence="16 17" key="1">
    <citation type="submission" date="2019-12" db="EMBL/GenBank/DDBJ databases">
        <authorList>
            <person name="Alioto T."/>
            <person name="Alioto T."/>
            <person name="Gomez Garrido J."/>
        </authorList>
    </citation>
    <scope>NUCLEOTIDE SEQUENCE [LARGE SCALE GENOMIC DNA]</scope>
</reference>
<keyword evidence="4" id="KW-0805">Transcription regulation</keyword>
<dbReference type="GO" id="GO:0030154">
    <property type="term" value="P:cell differentiation"/>
    <property type="evidence" value="ECO:0007669"/>
    <property type="project" value="UniProtKB-KW"/>
</dbReference>
<dbReference type="Gramene" id="OE9A005572T1">
    <property type="protein sequence ID" value="OE9A005572C1"/>
    <property type="gene ID" value="OE9A005572"/>
</dbReference>
<feature type="region of interest" description="Disordered" evidence="14">
    <location>
        <begin position="117"/>
        <end position="169"/>
    </location>
</feature>